<dbReference type="EMBL" id="CP030104">
    <property type="protein sequence ID" value="AWX43643.1"/>
    <property type="molecule type" value="Genomic_DNA"/>
</dbReference>
<evidence type="ECO:0008006" key="3">
    <source>
        <dbReference type="Google" id="ProtNLM"/>
    </source>
</evidence>
<dbReference type="Proteomes" id="UP000248536">
    <property type="component" value="Chromosome"/>
</dbReference>
<gene>
    <name evidence="1" type="ORF">HME9304_00634</name>
</gene>
<dbReference type="KEGG" id="spon:HME9304_00634"/>
<sequence>MYIAITRQQLGDNFRGSVQDFVNYLEKENEGKSMDGQELYFNQEENNIDAERVIAEIDANTAKLGKRDPKFYSLVISPSQRELKHIGDNPEKLKHYARKLMKAYAASFYRDREVTVKDILYFAKLERERTFSERDREVRENQPFATQILELKHQIRDMERVEGQGNIKRLQDKVQVLERDAPHQQNGKRIVPGMAKEGHQSHIHIIVSRKDVTNAHSLSPGSKFKTSETILNGKREKQGFDRDQFFRAAEKTFDKHFGYRRNFVETYHARNLLDKDPKRFFALLLGLPTSEKQVARQLLFKAGVRVPTIPGNKVQLAYKALMQLKRGIGKAMESGTIGI</sequence>
<protein>
    <recommendedName>
        <fullName evidence="3">Mobilization protein</fullName>
    </recommendedName>
</protein>
<dbReference type="InterPro" id="IPR048098">
    <property type="entry name" value="MobB"/>
</dbReference>
<dbReference type="NCBIfam" id="NF041495">
    <property type="entry name" value="MobB_relaxase"/>
    <property type="match status" value="1"/>
</dbReference>
<dbReference type="OrthoDB" id="1404627at2"/>
<evidence type="ECO:0000313" key="1">
    <source>
        <dbReference type="EMBL" id="AWX43643.1"/>
    </source>
</evidence>
<proteinExistence type="predicted"/>
<keyword evidence="2" id="KW-1185">Reference proteome</keyword>
<dbReference type="Pfam" id="PF18976">
    <property type="entry name" value="DUF5712"/>
    <property type="match status" value="1"/>
</dbReference>
<name>A0A2Z4LPE4_9FLAO</name>
<accession>A0A2Z4LPE4</accession>
<organism evidence="1 2">
    <name type="scientific">Flagellimonas maritima</name>
    <dbReference type="NCBI Taxonomy" id="1383885"/>
    <lineage>
        <taxon>Bacteria</taxon>
        <taxon>Pseudomonadati</taxon>
        <taxon>Bacteroidota</taxon>
        <taxon>Flavobacteriia</taxon>
        <taxon>Flavobacteriales</taxon>
        <taxon>Flavobacteriaceae</taxon>
        <taxon>Flagellimonas</taxon>
    </lineage>
</organism>
<reference evidence="1 2" key="1">
    <citation type="submission" date="2018-06" db="EMBL/GenBank/DDBJ databases">
        <title>Spongiibacterium sp. HME9304 Genome sequencing and assembly.</title>
        <authorList>
            <person name="Kang H."/>
            <person name="Kim H."/>
            <person name="Joh K."/>
        </authorList>
    </citation>
    <scope>NUCLEOTIDE SEQUENCE [LARGE SCALE GENOMIC DNA]</scope>
    <source>
        <strain evidence="1 2">HME9304</strain>
    </source>
</reference>
<dbReference type="AlphaFoldDB" id="A0A2Z4LPE4"/>
<evidence type="ECO:0000313" key="2">
    <source>
        <dbReference type="Proteomes" id="UP000248536"/>
    </source>
</evidence>
<dbReference type="InterPro" id="IPR043766">
    <property type="entry name" value="BfmA-like"/>
</dbReference>
<dbReference type="RefSeq" id="WP_112377202.1">
    <property type="nucleotide sequence ID" value="NZ_CP030104.1"/>
</dbReference>